<proteinExistence type="predicted"/>
<evidence type="ECO:0000313" key="3">
    <source>
        <dbReference type="Proteomes" id="UP000688947"/>
    </source>
</evidence>
<organism evidence="2 3">
    <name type="scientific">Phytophthora cactorum</name>
    <dbReference type="NCBI Taxonomy" id="29920"/>
    <lineage>
        <taxon>Eukaryota</taxon>
        <taxon>Sar</taxon>
        <taxon>Stramenopiles</taxon>
        <taxon>Oomycota</taxon>
        <taxon>Peronosporomycetes</taxon>
        <taxon>Peronosporales</taxon>
        <taxon>Peronosporaceae</taxon>
        <taxon>Phytophthora</taxon>
    </lineage>
</organism>
<accession>A0A8T1U295</accession>
<dbReference type="Pfam" id="PF08386">
    <property type="entry name" value="Abhydrolase_4"/>
    <property type="match status" value="1"/>
</dbReference>
<sequence>MRKSPECDGFNLTNYEGDEIIYQRDQYWNKSAIIPTQASVLLLSSRLDPQTPHKYAEYLLDALDGTNKELVTFDYAAHSVVWTTPYTDSKGIIRYCGMELLVSFMNVSNNGDLQRLDRSCIAEMPTFNLSVPIDYAQDLFGTNEPYNGVYNR</sequence>
<dbReference type="InterPro" id="IPR013595">
    <property type="entry name" value="Pept_S33_TAP-like_C"/>
</dbReference>
<dbReference type="AlphaFoldDB" id="A0A8T1U295"/>
<dbReference type="VEuPathDB" id="FungiDB:PC110_g19337"/>
<dbReference type="Proteomes" id="UP000688947">
    <property type="component" value="Unassembled WGS sequence"/>
</dbReference>
<dbReference type="OrthoDB" id="89099at2759"/>
<name>A0A8T1U295_9STRA</name>
<feature type="domain" description="Peptidase S33 tripeptidyl aminopeptidase-like C-terminal" evidence="1">
    <location>
        <begin position="29"/>
        <end position="81"/>
    </location>
</feature>
<protein>
    <recommendedName>
        <fullName evidence="1">Peptidase S33 tripeptidyl aminopeptidase-like C-terminal domain-containing protein</fullName>
    </recommendedName>
</protein>
<evidence type="ECO:0000259" key="1">
    <source>
        <dbReference type="Pfam" id="PF08386"/>
    </source>
</evidence>
<comment type="caution">
    <text evidence="2">The sequence shown here is derived from an EMBL/GenBank/DDBJ whole genome shotgun (WGS) entry which is preliminary data.</text>
</comment>
<dbReference type="EMBL" id="JAENGZ010000815">
    <property type="protein sequence ID" value="KAG6953585.1"/>
    <property type="molecule type" value="Genomic_DNA"/>
</dbReference>
<evidence type="ECO:0000313" key="2">
    <source>
        <dbReference type="EMBL" id="KAG6953585.1"/>
    </source>
</evidence>
<gene>
    <name evidence="2" type="ORF">JG687_00012313</name>
</gene>
<reference evidence="2" key="1">
    <citation type="submission" date="2021-01" db="EMBL/GenBank/DDBJ databases">
        <title>Phytophthora aleatoria, a newly-described species from Pinus radiata is distinct from Phytophthora cactorum isolates based on comparative genomics.</title>
        <authorList>
            <person name="Mcdougal R."/>
            <person name="Panda P."/>
            <person name="Williams N."/>
            <person name="Studholme D.J."/>
        </authorList>
    </citation>
    <scope>NUCLEOTIDE SEQUENCE</scope>
    <source>
        <strain evidence="2">NZFS 3830</strain>
    </source>
</reference>